<dbReference type="PANTHER" id="PTHR43130:SF3">
    <property type="entry name" value="HTH-TYPE TRANSCRIPTIONAL REGULATOR RV1931C"/>
    <property type="match status" value="1"/>
</dbReference>
<comment type="caution">
    <text evidence="2">The sequence shown here is derived from an EMBL/GenBank/DDBJ whole genome shotgun (WGS) entry which is preliminary data.</text>
</comment>
<dbReference type="Gene3D" id="3.40.50.880">
    <property type="match status" value="1"/>
</dbReference>
<keyword evidence="3" id="KW-1185">Reference proteome</keyword>
<evidence type="ECO:0000313" key="3">
    <source>
        <dbReference type="Proteomes" id="UP000305792"/>
    </source>
</evidence>
<dbReference type="InterPro" id="IPR002818">
    <property type="entry name" value="DJ-1/PfpI"/>
</dbReference>
<dbReference type="Proteomes" id="UP000305792">
    <property type="component" value="Unassembled WGS sequence"/>
</dbReference>
<evidence type="ECO:0000259" key="1">
    <source>
        <dbReference type="Pfam" id="PF01965"/>
    </source>
</evidence>
<evidence type="ECO:0000313" key="2">
    <source>
        <dbReference type="EMBL" id="THV29533.1"/>
    </source>
</evidence>
<proteinExistence type="predicted"/>
<name>A0A4S8PG85_9ACTN</name>
<dbReference type="Pfam" id="PF01965">
    <property type="entry name" value="DJ-1_PfpI"/>
    <property type="match status" value="1"/>
</dbReference>
<dbReference type="EMBL" id="STGX01000005">
    <property type="protein sequence ID" value="THV29533.1"/>
    <property type="molecule type" value="Genomic_DNA"/>
</dbReference>
<protein>
    <submittedName>
        <fullName evidence="2">Thiamine biosynthesis protein ThiJ</fullName>
    </submittedName>
</protein>
<accession>A0A4S8PG85</accession>
<sequence length="194" mass="20507">MRVAILMYAGVAEIDAVMALHVFKVAARLGADVRAELVTATPGETIEAVDGVRFTDLPVWRPTGTDVLLVCGGWIAETVAEGTVPRQIAEARREAGPGLVLGGVCAGAVLLGAAGLLAGRPATTHHPAFAELAEYTEVVDARIVDDGDVITAGGGPIAAFDLALYLLERELKSPRLAARIEQFMEHDRRGTVWR</sequence>
<dbReference type="InterPro" id="IPR029062">
    <property type="entry name" value="Class_I_gatase-like"/>
</dbReference>
<dbReference type="RefSeq" id="WP_136529276.1">
    <property type="nucleotide sequence ID" value="NZ_STGX01000005.1"/>
</dbReference>
<feature type="domain" description="DJ-1/PfpI" evidence="1">
    <location>
        <begin position="1"/>
        <end position="168"/>
    </location>
</feature>
<gene>
    <name evidence="2" type="ORF">E9998_08500</name>
</gene>
<reference evidence="2 3" key="1">
    <citation type="journal article" date="2018" name="Int. J. Syst. Evol. Microbiol.">
        <title>Glycomyces paridis sp. nov., isolated from the medicinal plant Paris polyphylla.</title>
        <authorList>
            <person name="Fang X.M."/>
            <person name="Bai J.L."/>
            <person name="Su J."/>
            <person name="Zhao L.L."/>
            <person name="Liu H.Y."/>
            <person name="Ma B.P."/>
            <person name="Zhang Y.Q."/>
            <person name="Yu L.Y."/>
        </authorList>
    </citation>
    <scope>NUCLEOTIDE SEQUENCE [LARGE SCALE GENOMIC DNA]</scope>
    <source>
        <strain evidence="2 3">CPCC 204357</strain>
    </source>
</reference>
<dbReference type="InterPro" id="IPR052158">
    <property type="entry name" value="INH-QAR"/>
</dbReference>
<dbReference type="OrthoDB" id="4265717at2"/>
<dbReference type="AlphaFoldDB" id="A0A4S8PG85"/>
<dbReference type="PANTHER" id="PTHR43130">
    <property type="entry name" value="ARAC-FAMILY TRANSCRIPTIONAL REGULATOR"/>
    <property type="match status" value="1"/>
</dbReference>
<dbReference type="SUPFAM" id="SSF52317">
    <property type="entry name" value="Class I glutamine amidotransferase-like"/>
    <property type="match status" value="1"/>
</dbReference>
<organism evidence="2 3">
    <name type="scientific">Glycomyces paridis</name>
    <dbReference type="NCBI Taxonomy" id="2126555"/>
    <lineage>
        <taxon>Bacteria</taxon>
        <taxon>Bacillati</taxon>
        <taxon>Actinomycetota</taxon>
        <taxon>Actinomycetes</taxon>
        <taxon>Glycomycetales</taxon>
        <taxon>Glycomycetaceae</taxon>
        <taxon>Glycomyces</taxon>
    </lineage>
</organism>